<dbReference type="Gene3D" id="2.40.30.170">
    <property type="match status" value="1"/>
</dbReference>
<evidence type="ECO:0000313" key="8">
    <source>
        <dbReference type="Proteomes" id="UP000186469"/>
    </source>
</evidence>
<dbReference type="Pfam" id="PF25917">
    <property type="entry name" value="BSH_RND"/>
    <property type="match status" value="1"/>
</dbReference>
<sequence length="412" mass="45783">MKELSISKKKIAIILSILLIIVGGVYFFSPKNEKIQILESEPIKRGTVSKMLEATGIIKPEVGAIVKIGSRTTGVIEKMLVKVGDDVKKSQLIAVIDNRELESNVHDTRAQLRVAEAELNKIKTVFPLQIAEAQANLDAAKAEYDYSKLTSERTQTLVKKKLDAIDNLDSAKQKASTSKSLVTAREATLMRLKSEFEQELAKAEANVNKAKATLETAEIRLSYSTIYSPIDGVVSDVTTQEGETIVTGLSVANLITILDPSRLEMWIYIDETDVGQIQKGMTVEFRVDSVPQKKFSGLISQIYPEPEIKDNIIYYRALVTLTPEESRHLRPEMTTHAKVLIEQKKDVLSVPNNALKWVDGKQVLFIKEKNGKITELKPELGLVGTERSELLLDLPEGTEVATKLILPKSKKD</sequence>
<keyword evidence="2 3" id="KW-0175">Coiled coil</keyword>
<dbReference type="InterPro" id="IPR050465">
    <property type="entry name" value="UPF0194_transport"/>
</dbReference>
<dbReference type="RefSeq" id="WP_072696197.1">
    <property type="nucleotide sequence ID" value="NZ_FRDI01000003.1"/>
</dbReference>
<dbReference type="SUPFAM" id="SSF111369">
    <property type="entry name" value="HlyD-like secretion proteins"/>
    <property type="match status" value="2"/>
</dbReference>
<dbReference type="Gene3D" id="1.10.287.470">
    <property type="entry name" value="Helix hairpin bin"/>
    <property type="match status" value="1"/>
</dbReference>
<reference evidence="7 8" key="1">
    <citation type="submission" date="2016-12" db="EMBL/GenBank/DDBJ databases">
        <authorList>
            <person name="Song W.-J."/>
            <person name="Kurnit D.M."/>
        </authorList>
    </citation>
    <scope>NUCLEOTIDE SEQUENCE [LARGE SCALE GENOMIC DNA]</scope>
    <source>
        <strain evidence="7 8">DSM 11393</strain>
    </source>
</reference>
<evidence type="ECO:0000259" key="5">
    <source>
        <dbReference type="Pfam" id="PF25917"/>
    </source>
</evidence>
<evidence type="ECO:0000259" key="6">
    <source>
        <dbReference type="Pfam" id="PF25954"/>
    </source>
</evidence>
<evidence type="ECO:0000256" key="2">
    <source>
        <dbReference type="ARBA" id="ARBA00023054"/>
    </source>
</evidence>
<feature type="domain" description="CusB-like beta-barrel" evidence="6">
    <location>
        <begin position="269"/>
        <end position="338"/>
    </location>
</feature>
<evidence type="ECO:0000256" key="3">
    <source>
        <dbReference type="SAM" id="Coils"/>
    </source>
</evidence>
<comment type="subcellular location">
    <subcellularLocation>
        <location evidence="1">Cell envelope</location>
    </subcellularLocation>
</comment>
<gene>
    <name evidence="7" type="ORF">SAMN02745728_00501</name>
</gene>
<name>A0A1M7S745_9BACT</name>
<protein>
    <submittedName>
        <fullName evidence="7">HlyD family secretion protein</fullName>
    </submittedName>
</protein>
<evidence type="ECO:0000256" key="4">
    <source>
        <dbReference type="SAM" id="Phobius"/>
    </source>
</evidence>
<dbReference type="PANTHER" id="PTHR32347:SF23">
    <property type="entry name" value="BLL5650 PROTEIN"/>
    <property type="match status" value="1"/>
</dbReference>
<keyword evidence="4" id="KW-1133">Transmembrane helix</keyword>
<organism evidence="7 8">
    <name type="scientific">Desulfovibrio litoralis DSM 11393</name>
    <dbReference type="NCBI Taxonomy" id="1121455"/>
    <lineage>
        <taxon>Bacteria</taxon>
        <taxon>Pseudomonadati</taxon>
        <taxon>Thermodesulfobacteriota</taxon>
        <taxon>Desulfovibrionia</taxon>
        <taxon>Desulfovibrionales</taxon>
        <taxon>Desulfovibrionaceae</taxon>
        <taxon>Desulfovibrio</taxon>
    </lineage>
</organism>
<dbReference type="STRING" id="1121455.SAMN02745728_00501"/>
<dbReference type="Pfam" id="PF25954">
    <property type="entry name" value="Beta-barrel_RND_2"/>
    <property type="match status" value="1"/>
</dbReference>
<dbReference type="OrthoDB" id="9784484at2"/>
<keyword evidence="8" id="KW-1185">Reference proteome</keyword>
<feature type="domain" description="Multidrug resistance protein MdtA-like barrel-sandwich hybrid" evidence="5">
    <location>
        <begin position="65"/>
        <end position="255"/>
    </location>
</feature>
<dbReference type="GO" id="GO:0030313">
    <property type="term" value="C:cell envelope"/>
    <property type="evidence" value="ECO:0007669"/>
    <property type="project" value="UniProtKB-SubCell"/>
</dbReference>
<dbReference type="InterPro" id="IPR058625">
    <property type="entry name" value="MdtA-like_BSH"/>
</dbReference>
<dbReference type="Proteomes" id="UP000186469">
    <property type="component" value="Unassembled WGS sequence"/>
</dbReference>
<dbReference type="PANTHER" id="PTHR32347">
    <property type="entry name" value="EFFLUX SYSTEM COMPONENT YKNX-RELATED"/>
    <property type="match status" value="1"/>
</dbReference>
<feature type="coiled-coil region" evidence="3">
    <location>
        <begin position="186"/>
        <end position="220"/>
    </location>
</feature>
<evidence type="ECO:0000313" key="7">
    <source>
        <dbReference type="EMBL" id="SHN54162.1"/>
    </source>
</evidence>
<keyword evidence="4" id="KW-0472">Membrane</keyword>
<proteinExistence type="predicted"/>
<dbReference type="EMBL" id="FRDI01000003">
    <property type="protein sequence ID" value="SHN54162.1"/>
    <property type="molecule type" value="Genomic_DNA"/>
</dbReference>
<dbReference type="AlphaFoldDB" id="A0A1M7S745"/>
<dbReference type="Gene3D" id="2.40.50.100">
    <property type="match status" value="1"/>
</dbReference>
<dbReference type="InterPro" id="IPR058792">
    <property type="entry name" value="Beta-barrel_RND_2"/>
</dbReference>
<keyword evidence="4" id="KW-0812">Transmembrane</keyword>
<evidence type="ECO:0000256" key="1">
    <source>
        <dbReference type="ARBA" id="ARBA00004196"/>
    </source>
</evidence>
<accession>A0A1M7S745</accession>
<feature type="transmembrane region" description="Helical" evidence="4">
    <location>
        <begin position="12"/>
        <end position="29"/>
    </location>
</feature>
<dbReference type="Gene3D" id="2.40.420.20">
    <property type="match status" value="1"/>
</dbReference>